<dbReference type="CDD" id="cd00009">
    <property type="entry name" value="AAA"/>
    <property type="match status" value="1"/>
</dbReference>
<dbReference type="SMART" id="SM00382">
    <property type="entry name" value="AAA"/>
    <property type="match status" value="1"/>
</dbReference>
<dbReference type="SUPFAM" id="SSF52172">
    <property type="entry name" value="CheY-like"/>
    <property type="match status" value="1"/>
</dbReference>
<dbReference type="Gene3D" id="1.10.8.60">
    <property type="match status" value="1"/>
</dbReference>
<dbReference type="Proteomes" id="UP000325141">
    <property type="component" value="Unassembled WGS sequence"/>
</dbReference>
<dbReference type="PANTHER" id="PTHR32071">
    <property type="entry name" value="TRANSCRIPTIONAL REGULATORY PROTEIN"/>
    <property type="match status" value="1"/>
</dbReference>
<dbReference type="RefSeq" id="WP_150011065.1">
    <property type="nucleotide sequence ID" value="NZ_VWSG01000003.1"/>
</dbReference>
<keyword evidence="4" id="KW-0804">Transcription</keyword>
<dbReference type="Gene3D" id="1.10.10.60">
    <property type="entry name" value="Homeodomain-like"/>
    <property type="match status" value="1"/>
</dbReference>
<dbReference type="InterPro" id="IPR002078">
    <property type="entry name" value="Sigma_54_int"/>
</dbReference>
<dbReference type="SMART" id="SM00448">
    <property type="entry name" value="REC"/>
    <property type="match status" value="1"/>
</dbReference>
<dbReference type="InterPro" id="IPR001789">
    <property type="entry name" value="Sig_transdc_resp-reg_receiver"/>
</dbReference>
<evidence type="ECO:0000256" key="4">
    <source>
        <dbReference type="ARBA" id="ARBA00023163"/>
    </source>
</evidence>
<dbReference type="PROSITE" id="PS00676">
    <property type="entry name" value="SIGMA54_INTERACT_2"/>
    <property type="match status" value="1"/>
</dbReference>
<dbReference type="PROSITE" id="PS50110">
    <property type="entry name" value="RESPONSE_REGULATORY"/>
    <property type="match status" value="1"/>
</dbReference>
<keyword evidence="9" id="KW-1185">Reference proteome</keyword>
<dbReference type="InterPro" id="IPR002197">
    <property type="entry name" value="HTH_Fis"/>
</dbReference>
<dbReference type="InterPro" id="IPR058031">
    <property type="entry name" value="AAA_lid_NorR"/>
</dbReference>
<evidence type="ECO:0000313" key="9">
    <source>
        <dbReference type="Proteomes" id="UP000325141"/>
    </source>
</evidence>
<organism evidence="8 9">
    <name type="scientific">Paenimyroides baculatum</name>
    <dbReference type="NCBI Taxonomy" id="2608000"/>
    <lineage>
        <taxon>Bacteria</taxon>
        <taxon>Pseudomonadati</taxon>
        <taxon>Bacteroidota</taxon>
        <taxon>Flavobacteriia</taxon>
        <taxon>Flavobacteriales</taxon>
        <taxon>Flavobacteriaceae</taxon>
        <taxon>Paenimyroides</taxon>
    </lineage>
</organism>
<dbReference type="Gene3D" id="3.40.50.300">
    <property type="entry name" value="P-loop containing nucleotide triphosphate hydrolases"/>
    <property type="match status" value="1"/>
</dbReference>
<dbReference type="PROSITE" id="PS50045">
    <property type="entry name" value="SIGMA54_INTERACT_4"/>
    <property type="match status" value="1"/>
</dbReference>
<dbReference type="GO" id="GO:0005524">
    <property type="term" value="F:ATP binding"/>
    <property type="evidence" value="ECO:0007669"/>
    <property type="project" value="UniProtKB-KW"/>
</dbReference>
<dbReference type="PROSITE" id="PS00675">
    <property type="entry name" value="SIGMA54_INTERACT_1"/>
    <property type="match status" value="1"/>
</dbReference>
<dbReference type="GO" id="GO:0000160">
    <property type="term" value="P:phosphorelay signal transduction system"/>
    <property type="evidence" value="ECO:0007669"/>
    <property type="project" value="InterPro"/>
</dbReference>
<dbReference type="Pfam" id="PF00158">
    <property type="entry name" value="Sigma54_activat"/>
    <property type="match status" value="1"/>
</dbReference>
<name>A0A5M6CLJ1_9FLAO</name>
<feature type="modified residue" description="4-aspartylphosphate" evidence="5">
    <location>
        <position position="52"/>
    </location>
</feature>
<accession>A0A5M6CLJ1</accession>
<dbReference type="Pfam" id="PF02954">
    <property type="entry name" value="HTH_8"/>
    <property type="match status" value="1"/>
</dbReference>
<dbReference type="GO" id="GO:0043565">
    <property type="term" value="F:sequence-specific DNA binding"/>
    <property type="evidence" value="ECO:0007669"/>
    <property type="project" value="InterPro"/>
</dbReference>
<dbReference type="InterPro" id="IPR025662">
    <property type="entry name" value="Sigma_54_int_dom_ATP-bd_1"/>
</dbReference>
<keyword evidence="2" id="KW-0067">ATP-binding</keyword>
<dbReference type="SUPFAM" id="SSF52540">
    <property type="entry name" value="P-loop containing nucleoside triphosphate hydrolases"/>
    <property type="match status" value="1"/>
</dbReference>
<feature type="domain" description="Response regulatory" evidence="7">
    <location>
        <begin position="3"/>
        <end position="117"/>
    </location>
</feature>
<dbReference type="GO" id="GO:0006355">
    <property type="term" value="P:regulation of DNA-templated transcription"/>
    <property type="evidence" value="ECO:0007669"/>
    <property type="project" value="InterPro"/>
</dbReference>
<evidence type="ECO:0000256" key="2">
    <source>
        <dbReference type="ARBA" id="ARBA00022840"/>
    </source>
</evidence>
<keyword evidence="1" id="KW-0547">Nucleotide-binding</keyword>
<dbReference type="Pfam" id="PF25601">
    <property type="entry name" value="AAA_lid_14"/>
    <property type="match status" value="1"/>
</dbReference>
<dbReference type="InterPro" id="IPR025943">
    <property type="entry name" value="Sigma_54_int_dom_ATP-bd_2"/>
</dbReference>
<dbReference type="SUPFAM" id="SSF46689">
    <property type="entry name" value="Homeodomain-like"/>
    <property type="match status" value="1"/>
</dbReference>
<comment type="caution">
    <text evidence="8">The sequence shown here is derived from an EMBL/GenBank/DDBJ whole genome shotgun (WGS) entry which is preliminary data.</text>
</comment>
<evidence type="ECO:0000256" key="3">
    <source>
        <dbReference type="ARBA" id="ARBA00023015"/>
    </source>
</evidence>
<evidence type="ECO:0000313" key="8">
    <source>
        <dbReference type="EMBL" id="KAA5535886.1"/>
    </source>
</evidence>
<evidence type="ECO:0000259" key="7">
    <source>
        <dbReference type="PROSITE" id="PS50110"/>
    </source>
</evidence>
<proteinExistence type="predicted"/>
<gene>
    <name evidence="8" type="ORF">F0460_05460</name>
</gene>
<dbReference type="AlphaFoldDB" id="A0A5M6CLJ1"/>
<dbReference type="InterPro" id="IPR011006">
    <property type="entry name" value="CheY-like_superfamily"/>
</dbReference>
<dbReference type="PRINTS" id="PR01590">
    <property type="entry name" value="HTHFIS"/>
</dbReference>
<dbReference type="InterPro" id="IPR009057">
    <property type="entry name" value="Homeodomain-like_sf"/>
</dbReference>
<dbReference type="PANTHER" id="PTHR32071:SF81">
    <property type="entry name" value="PROPIONATE CATABOLISM OPERON REGULATORY PROTEIN"/>
    <property type="match status" value="1"/>
</dbReference>
<dbReference type="Pfam" id="PF00072">
    <property type="entry name" value="Response_reg"/>
    <property type="match status" value="1"/>
</dbReference>
<dbReference type="InterPro" id="IPR027417">
    <property type="entry name" value="P-loop_NTPase"/>
</dbReference>
<keyword evidence="5" id="KW-0597">Phosphoprotein</keyword>
<reference evidence="8 9" key="1">
    <citation type="submission" date="2019-09" db="EMBL/GenBank/DDBJ databases">
        <title>Genome sequence and assembly of Flavobacterium sp.</title>
        <authorList>
            <person name="Chhetri G."/>
        </authorList>
    </citation>
    <scope>NUCLEOTIDE SEQUENCE [LARGE SCALE GENOMIC DNA]</scope>
    <source>
        <strain evidence="8 9">SNL9</strain>
    </source>
</reference>
<sequence>MKKILIIEDDVSFCLMMKTFLTKKGFEVFNAFSFKEATTILNDQQLDLVLTDVRLPDSDGIEILKYIKEVNPAIQVILMTGYTDIKTAVNVMKMGAFDYVSKPINSDEILHTIHKALTEGVKTSTVVNTSAESDKKETRPLKNAYTGSHFIKGRSAKSKELYDFINVVAPTNISVLIIGDSGTGKENIAYSIHKLSKRENMPYVAVDCGAIPKDLAASEFFGHVKGSFTGAVTDKIGHFEAANGGTIFLDEVGNLTYDVQVQLLRALQERKVKPVGSSKEVDVDIRIIAATNEDLQKAVREGDFREDLYHRLNEFSIQAPRLNERGKDVLEFAEFFIAQSNSELERNVEGLSDEVTEVFLSYEWPGNLREMRNIIKRAVLLSSSNLIEKNVLPAEMFQDNVLKNIEVNNPVFASANGNENATLLREDLKLYSSTNEEQLIRVALEKAKYNKTKAAHILGIDRKTLYNKLKLYDIEL</sequence>
<evidence type="ECO:0000256" key="1">
    <source>
        <dbReference type="ARBA" id="ARBA00022741"/>
    </source>
</evidence>
<keyword evidence="3" id="KW-0805">Transcription regulation</keyword>
<dbReference type="InterPro" id="IPR003593">
    <property type="entry name" value="AAA+_ATPase"/>
</dbReference>
<dbReference type="EMBL" id="VWSG01000003">
    <property type="protein sequence ID" value="KAA5535886.1"/>
    <property type="molecule type" value="Genomic_DNA"/>
</dbReference>
<dbReference type="Gene3D" id="3.40.50.2300">
    <property type="match status" value="1"/>
</dbReference>
<dbReference type="FunFam" id="3.40.50.300:FF:000006">
    <property type="entry name" value="DNA-binding transcriptional regulator NtrC"/>
    <property type="match status" value="1"/>
</dbReference>
<evidence type="ECO:0000259" key="6">
    <source>
        <dbReference type="PROSITE" id="PS50045"/>
    </source>
</evidence>
<protein>
    <submittedName>
        <fullName evidence="8">Sigma-54-dependent Fis family transcriptional regulator</fullName>
    </submittedName>
</protein>
<feature type="domain" description="Sigma-54 factor interaction" evidence="6">
    <location>
        <begin position="151"/>
        <end position="380"/>
    </location>
</feature>
<evidence type="ECO:0000256" key="5">
    <source>
        <dbReference type="PROSITE-ProRule" id="PRU00169"/>
    </source>
</evidence>